<dbReference type="Pfam" id="PF12833">
    <property type="entry name" value="HTH_18"/>
    <property type="match status" value="1"/>
</dbReference>
<proteinExistence type="predicted"/>
<keyword evidence="1" id="KW-0238">DNA-binding</keyword>
<organism evidence="3 4">
    <name type="scientific">Sphingobacterium kitahiroshimense</name>
    <dbReference type="NCBI Taxonomy" id="470446"/>
    <lineage>
        <taxon>Bacteria</taxon>
        <taxon>Pseudomonadati</taxon>
        <taxon>Bacteroidota</taxon>
        <taxon>Sphingobacteriia</taxon>
        <taxon>Sphingobacteriales</taxon>
        <taxon>Sphingobacteriaceae</taxon>
        <taxon>Sphingobacterium</taxon>
    </lineage>
</organism>
<reference evidence="3 4" key="1">
    <citation type="submission" date="2024-04" db="EMBL/GenBank/DDBJ databases">
        <title>WGS of bacteria from Torrens River.</title>
        <authorList>
            <person name="Wyrsch E.R."/>
            <person name="Drigo B."/>
        </authorList>
    </citation>
    <scope>NUCLEOTIDE SEQUENCE [LARGE SCALE GENOMIC DNA]</scope>
    <source>
        <strain evidence="3 4">TWI391</strain>
    </source>
</reference>
<evidence type="ECO:0000259" key="2">
    <source>
        <dbReference type="PROSITE" id="PS01124"/>
    </source>
</evidence>
<dbReference type="InterPro" id="IPR046532">
    <property type="entry name" value="DUF6597"/>
</dbReference>
<gene>
    <name evidence="3" type="ORF">ABE541_19350</name>
</gene>
<name>A0ABV0BXC4_9SPHI</name>
<dbReference type="Gene3D" id="1.10.10.60">
    <property type="entry name" value="Homeodomain-like"/>
    <property type="match status" value="1"/>
</dbReference>
<evidence type="ECO:0000313" key="3">
    <source>
        <dbReference type="EMBL" id="MEN5379431.1"/>
    </source>
</evidence>
<accession>A0ABV0BXC4</accession>
<dbReference type="RefSeq" id="WP_183913071.1">
    <property type="nucleotide sequence ID" value="NZ_JBDJLH010000002.1"/>
</dbReference>
<dbReference type="InterPro" id="IPR018060">
    <property type="entry name" value="HTH_AraC"/>
</dbReference>
<dbReference type="Pfam" id="PF20240">
    <property type="entry name" value="DUF6597"/>
    <property type="match status" value="1"/>
</dbReference>
<dbReference type="PANTHER" id="PTHR43280:SF2">
    <property type="entry name" value="HTH-TYPE TRANSCRIPTIONAL REGULATOR EXSA"/>
    <property type="match status" value="1"/>
</dbReference>
<evidence type="ECO:0000256" key="1">
    <source>
        <dbReference type="ARBA" id="ARBA00023125"/>
    </source>
</evidence>
<keyword evidence="4" id="KW-1185">Reference proteome</keyword>
<dbReference type="Proteomes" id="UP001409291">
    <property type="component" value="Unassembled WGS sequence"/>
</dbReference>
<comment type="caution">
    <text evidence="3">The sequence shown here is derived from an EMBL/GenBank/DDBJ whole genome shotgun (WGS) entry which is preliminary data.</text>
</comment>
<protein>
    <submittedName>
        <fullName evidence="3">Helix-turn-helix domain-containing protein</fullName>
    </submittedName>
</protein>
<dbReference type="EMBL" id="JBDJNQ010000010">
    <property type="protein sequence ID" value="MEN5379431.1"/>
    <property type="molecule type" value="Genomic_DNA"/>
</dbReference>
<dbReference type="PANTHER" id="PTHR43280">
    <property type="entry name" value="ARAC-FAMILY TRANSCRIPTIONAL REGULATOR"/>
    <property type="match status" value="1"/>
</dbReference>
<dbReference type="PROSITE" id="PS01124">
    <property type="entry name" value="HTH_ARAC_FAMILY_2"/>
    <property type="match status" value="1"/>
</dbReference>
<feature type="domain" description="HTH araC/xylS-type" evidence="2">
    <location>
        <begin position="142"/>
        <end position="251"/>
    </location>
</feature>
<dbReference type="SMART" id="SM00342">
    <property type="entry name" value="HTH_ARAC"/>
    <property type="match status" value="1"/>
</dbReference>
<evidence type="ECO:0000313" key="4">
    <source>
        <dbReference type="Proteomes" id="UP001409291"/>
    </source>
</evidence>
<sequence>MHYQEFLPETSLQDYIRYFWVLEDDTDNFSVKSFKIIPDGIPTLIFQEKPNLFFDMDAQAAPQLYIQGQSTKFTEHRVMGNFRIIGVYLQPTALKTIFNIDAFEFNDQKVPLEDIITEPILQQLINAVSLKQKIKIISNFLLKHISKVERNTEKATIASLFLQNGKTLKETQIEMNLSERSLERLIKQYVGMPPKMFSRIMRFQSGLNNLRQADFNNLTEIAYQNDYFDQSHYIREFKGFTGTNPERFMLNANEKLLNFPLWDASK</sequence>